<reference evidence="4 5" key="1">
    <citation type="submission" date="2016-06" db="EMBL/GenBank/DDBJ databases">
        <title>Complete genome sequences of Bordetella bronchialis and Bordetella flabilis.</title>
        <authorList>
            <person name="LiPuma J.J."/>
            <person name="Spilker T."/>
        </authorList>
    </citation>
    <scope>NUCLEOTIDE SEQUENCE [LARGE SCALE GENOMIC DNA]</scope>
    <source>
        <strain evidence="4 5">AU3182</strain>
    </source>
</reference>
<sequence>MNPSTGQDDRFGPITRELARFGAQWRWEDIPEQARHEARRSLLNYFAVALAGASDPTIDIAAGVFAGFSAGGQANVIGRGTRTDILHAASLNAMAANVFDYDDTHPATIIHPTAPVAPVVFALAQTRAVSGARLLQAFVLGAEVECRMGNALTPSHYARGWHITSTCGVFGAAIAAARLLGLDARHTAWALGSAGNQTGGLVETLGTMAKSIAVGNAARNGLLSALLARAGYAGPDQPIEGPRGVLNVLSDAPAPDRLIGDLGRRWELCRNTYKPYPCGVVLHPVIDAVLALARESMPSTMDPGRVARVDLTGHPLLRQRTDRPGVRSGRESQVSAQHAIAVCLLHGRADLAEFSDAAVADPRAHALDTRVHFHDDETCAADAVEVRITLQDGSSHVRRVEAARGSAGNPLTDADLEDKLRRLCAHGGTGCDAQAIIDGVWGLEAATDAGALMAHAAGRPRA</sequence>
<evidence type="ECO:0000259" key="3">
    <source>
        <dbReference type="Pfam" id="PF19305"/>
    </source>
</evidence>
<feature type="domain" description="MmgE/PrpD N-terminal" evidence="2">
    <location>
        <begin position="16"/>
        <end position="255"/>
    </location>
</feature>
<dbReference type="InterPro" id="IPR005656">
    <property type="entry name" value="MmgE_PrpD"/>
</dbReference>
<feature type="domain" description="MmgE/PrpD C-terminal" evidence="3">
    <location>
        <begin position="276"/>
        <end position="441"/>
    </location>
</feature>
<evidence type="ECO:0000256" key="1">
    <source>
        <dbReference type="ARBA" id="ARBA00006174"/>
    </source>
</evidence>
<gene>
    <name evidence="4" type="ORF">BAU06_06365</name>
</gene>
<dbReference type="PANTHER" id="PTHR16943">
    <property type="entry name" value="2-METHYLCITRATE DEHYDRATASE-RELATED"/>
    <property type="match status" value="1"/>
</dbReference>
<dbReference type="RefSeq" id="WP_066345703.1">
    <property type="nucleotide sequence ID" value="NZ_CBCSFJ010000003.1"/>
</dbReference>
<evidence type="ECO:0000313" key="5">
    <source>
        <dbReference type="Proteomes" id="UP000091897"/>
    </source>
</evidence>
<dbReference type="Gene3D" id="1.10.4100.10">
    <property type="entry name" value="2-methylcitrate dehydratase PrpD"/>
    <property type="match status" value="1"/>
</dbReference>
<evidence type="ECO:0000313" key="4">
    <source>
        <dbReference type="EMBL" id="ANN65968.1"/>
    </source>
</evidence>
<dbReference type="InterPro" id="IPR045337">
    <property type="entry name" value="MmgE_PrpD_C"/>
</dbReference>
<keyword evidence="5" id="KW-1185">Reference proteome</keyword>
<dbReference type="EMBL" id="CP016170">
    <property type="protein sequence ID" value="ANN65968.1"/>
    <property type="molecule type" value="Genomic_DNA"/>
</dbReference>
<dbReference type="Gene3D" id="3.30.1330.120">
    <property type="entry name" value="2-methylcitrate dehydratase PrpD"/>
    <property type="match status" value="1"/>
</dbReference>
<dbReference type="Pfam" id="PF19305">
    <property type="entry name" value="MmgE_PrpD_C"/>
    <property type="match status" value="1"/>
</dbReference>
<name>A0ABM6CPQ8_9BORD</name>
<dbReference type="PANTHER" id="PTHR16943:SF8">
    <property type="entry name" value="2-METHYLCITRATE DEHYDRATASE"/>
    <property type="match status" value="1"/>
</dbReference>
<proteinExistence type="inferred from homology"/>
<organism evidence="4 5">
    <name type="scientific">Bordetella bronchialis</name>
    <dbReference type="NCBI Taxonomy" id="463025"/>
    <lineage>
        <taxon>Bacteria</taxon>
        <taxon>Pseudomonadati</taxon>
        <taxon>Pseudomonadota</taxon>
        <taxon>Betaproteobacteria</taxon>
        <taxon>Burkholderiales</taxon>
        <taxon>Alcaligenaceae</taxon>
        <taxon>Bordetella</taxon>
    </lineage>
</organism>
<protein>
    <submittedName>
        <fullName evidence="4">MmgE/PrpD family protein</fullName>
    </submittedName>
</protein>
<dbReference type="InterPro" id="IPR045336">
    <property type="entry name" value="MmgE_PrpD_N"/>
</dbReference>
<dbReference type="Pfam" id="PF03972">
    <property type="entry name" value="MmgE_PrpD_N"/>
    <property type="match status" value="1"/>
</dbReference>
<dbReference type="InterPro" id="IPR042183">
    <property type="entry name" value="MmgE/PrpD_sf_1"/>
</dbReference>
<dbReference type="Proteomes" id="UP000091897">
    <property type="component" value="Chromosome"/>
</dbReference>
<dbReference type="SUPFAM" id="SSF103378">
    <property type="entry name" value="2-methylcitrate dehydratase PrpD"/>
    <property type="match status" value="1"/>
</dbReference>
<evidence type="ECO:0000259" key="2">
    <source>
        <dbReference type="Pfam" id="PF03972"/>
    </source>
</evidence>
<accession>A0ABM6CPQ8</accession>
<comment type="similarity">
    <text evidence="1">Belongs to the PrpD family.</text>
</comment>
<dbReference type="InterPro" id="IPR036148">
    <property type="entry name" value="MmgE/PrpD_sf"/>
</dbReference>
<dbReference type="InterPro" id="IPR042188">
    <property type="entry name" value="MmgE/PrpD_sf_2"/>
</dbReference>